<dbReference type="InterPro" id="IPR036768">
    <property type="entry name" value="PolIII_chi_sf"/>
</dbReference>
<dbReference type="Pfam" id="PF04364">
    <property type="entry name" value="DNA_pol3_chi"/>
    <property type="match status" value="1"/>
</dbReference>
<gene>
    <name evidence="1" type="ORF">GU927_000115</name>
</gene>
<dbReference type="NCBIfam" id="NF004347">
    <property type="entry name" value="PRK05728.1-4"/>
    <property type="match status" value="1"/>
</dbReference>
<evidence type="ECO:0000313" key="2">
    <source>
        <dbReference type="Proteomes" id="UP000731907"/>
    </source>
</evidence>
<dbReference type="Proteomes" id="UP000731907">
    <property type="component" value="Unassembled WGS sequence"/>
</dbReference>
<sequence>MGTVMFYHLTRSSVEETLMTILPRALSQGWRVMLRGTDPAALDRLDARLWLAEDHPFLPHGLEGGPHDAHQPVLIGRGPITNGAQGLFLIDGAATTPDEARPLDRVWLLFDGGDGAQLADARAKWKSLTEAGLPAQYWSEESGRWEKKAER</sequence>
<dbReference type="Gene3D" id="3.40.50.10110">
    <property type="entry name" value="DNA polymerase III subunit chi"/>
    <property type="match status" value="1"/>
</dbReference>
<name>A0ABS6J008_9RHOB</name>
<dbReference type="SUPFAM" id="SSF102400">
    <property type="entry name" value="DNA polymerase III chi subunit"/>
    <property type="match status" value="1"/>
</dbReference>
<dbReference type="EMBL" id="JAAATX020000001">
    <property type="protein sequence ID" value="MBU9696239.1"/>
    <property type="molecule type" value="Genomic_DNA"/>
</dbReference>
<dbReference type="PANTHER" id="PTHR38767:SF1">
    <property type="entry name" value="DNA POLYMERASE III SUBUNIT CHI"/>
    <property type="match status" value="1"/>
</dbReference>
<keyword evidence="1" id="KW-0548">Nucleotidyltransferase</keyword>
<reference evidence="1 2" key="1">
    <citation type="submission" date="2021-06" db="EMBL/GenBank/DDBJ databases">
        <title>Rhodobacteraceae bacterium strain HSP-20.</title>
        <authorList>
            <person name="Chen W.-M."/>
        </authorList>
    </citation>
    <scope>NUCLEOTIDE SEQUENCE [LARGE SCALE GENOMIC DNA]</scope>
    <source>
        <strain evidence="1 2">HSP-20</strain>
    </source>
</reference>
<dbReference type="PANTHER" id="PTHR38767">
    <property type="entry name" value="DNA POLYMERASE III SUBUNIT CHI"/>
    <property type="match status" value="1"/>
</dbReference>
<dbReference type="InterPro" id="IPR007459">
    <property type="entry name" value="DNA_pol3_chi"/>
</dbReference>
<keyword evidence="2" id="KW-1185">Reference proteome</keyword>
<dbReference type="EC" id="2.7.7.7" evidence="1"/>
<proteinExistence type="predicted"/>
<dbReference type="GO" id="GO:0003887">
    <property type="term" value="F:DNA-directed DNA polymerase activity"/>
    <property type="evidence" value="ECO:0007669"/>
    <property type="project" value="UniProtKB-EC"/>
</dbReference>
<keyword evidence="1" id="KW-0808">Transferase</keyword>
<accession>A0ABS6J008</accession>
<protein>
    <submittedName>
        <fullName evidence="1">DNA polymerase III subunit chi</fullName>
        <ecNumber evidence="1">2.7.7.7</ecNumber>
    </submittedName>
</protein>
<organism evidence="1 2">
    <name type="scientific">Paragemmobacter amnigenus</name>
    <dbReference type="NCBI Taxonomy" id="2852097"/>
    <lineage>
        <taxon>Bacteria</taxon>
        <taxon>Pseudomonadati</taxon>
        <taxon>Pseudomonadota</taxon>
        <taxon>Alphaproteobacteria</taxon>
        <taxon>Rhodobacterales</taxon>
        <taxon>Paracoccaceae</taxon>
        <taxon>Paragemmobacter</taxon>
    </lineage>
</organism>
<evidence type="ECO:0000313" key="1">
    <source>
        <dbReference type="EMBL" id="MBU9696239.1"/>
    </source>
</evidence>
<dbReference type="RefSeq" id="WP_161760175.1">
    <property type="nucleotide sequence ID" value="NZ_JAAATX020000001.1"/>
</dbReference>
<comment type="caution">
    <text evidence="1">The sequence shown here is derived from an EMBL/GenBank/DDBJ whole genome shotgun (WGS) entry which is preliminary data.</text>
</comment>